<proteinExistence type="predicted"/>
<comment type="caution">
    <text evidence="5">The sequence shown here is derived from an EMBL/GenBank/DDBJ whole genome shotgun (WGS) entry which is preliminary data.</text>
</comment>
<feature type="region of interest" description="Disordered" evidence="3">
    <location>
        <begin position="494"/>
        <end position="649"/>
    </location>
</feature>
<feature type="region of interest" description="Disordered" evidence="3">
    <location>
        <begin position="311"/>
        <end position="404"/>
    </location>
</feature>
<feature type="compositionally biased region" description="Basic residues" evidence="3">
    <location>
        <begin position="630"/>
        <end position="639"/>
    </location>
</feature>
<protein>
    <recommendedName>
        <fullName evidence="4">Spp2/MOS2 G-patch domain-containing protein</fullName>
    </recommendedName>
</protein>
<dbReference type="AlphaFoldDB" id="A0ABD3PHN5"/>
<name>A0ABD3PHN5_9STRA</name>
<dbReference type="PANTHER" id="PTHR15818">
    <property type="entry name" value="G PATCH AND KOW-CONTAINING"/>
    <property type="match status" value="1"/>
</dbReference>
<sequence>MANAPAKDNFDGTRTNTDLPPNQTDGDREISNPNAAPTIAESNTPTAVHGTATATASPTNSSTNETTTSTAPRAKINISLKRKSRPTSSASSIRHDKKSSASTLLAEEYTTIAEEAEIISQRRKEEGSVLVIPCKQDKYEEEEQRKKQPLLAARLALLRRQQDEGRATDGGGIEAKAGCNSNDDFVSVPEIAGASINEIDDDVVMKQLIQSAGRTQGEIDTTEPTTPGGKMGLVIAAPLQNKLNTARGNDNDDSKVNIETKRNGIALNDDDEKFKRELSHHAADIDPTSNAYANVAISDFGSALLRGMGWSGGSASVSATPSGRNLNESGKGEEVIKPRPHRLGLGATPLMPLPSSGGGGGLSGRPANGTGSTIHRRARRPEEVKRDEERQRQQEEVEKRDEERKRLDVQFTLQKGSIVHVSDQDVDANGLGGSCSKRKMRAVVIRTAGVPGLNRILIQMEGAERETSVTKHSVALCSWEELETYPFRKRLLQGEKEQQSPRVQGKETENRTSDDQKRSGSDSREIREDERCGQMRDGKRSDGKNRHHSSDDDNSTVDSRHHCSKDNKRTKTHHSDRDRSYHRRSRSRSDSRERSSKRRKESSASRKVQGGRQDRRRDRSRSPVDEKYQSSHHSKRTKQSHPTPALKNSPIHWLIPNIRVRLISKKIPKYHLQKGVVQDVLRTTTQQSSSGGPKAILLMDNGQVLDKVPERYLETALPKSGGNVIILEGKEIWKKGRLLERSSKDGRCIIQLEEDLEVVNVSLDSVAEWCGRLE</sequence>
<feature type="compositionally biased region" description="Polar residues" evidence="3">
    <location>
        <begin position="313"/>
        <end position="328"/>
    </location>
</feature>
<keyword evidence="2" id="KW-0539">Nucleus</keyword>
<feature type="region of interest" description="Disordered" evidence="3">
    <location>
        <begin position="1"/>
        <end position="109"/>
    </location>
</feature>
<evidence type="ECO:0000259" key="4">
    <source>
        <dbReference type="Pfam" id="PF12656"/>
    </source>
</evidence>
<evidence type="ECO:0000256" key="1">
    <source>
        <dbReference type="ARBA" id="ARBA00004123"/>
    </source>
</evidence>
<feature type="compositionally biased region" description="Low complexity" evidence="3">
    <location>
        <begin position="51"/>
        <end position="72"/>
    </location>
</feature>
<evidence type="ECO:0000256" key="2">
    <source>
        <dbReference type="ARBA" id="ARBA00023242"/>
    </source>
</evidence>
<feature type="compositionally biased region" description="Basic and acidic residues" evidence="3">
    <location>
        <begin position="558"/>
        <end position="579"/>
    </location>
</feature>
<evidence type="ECO:0000313" key="5">
    <source>
        <dbReference type="EMBL" id="KAL3787154.1"/>
    </source>
</evidence>
<feature type="compositionally biased region" description="Polar residues" evidence="3">
    <location>
        <begin position="31"/>
        <end position="46"/>
    </location>
</feature>
<dbReference type="PANTHER" id="PTHR15818:SF2">
    <property type="entry name" value="G-PATCH DOMAIN AND KOW MOTIFS-CONTAINING PROTEIN"/>
    <property type="match status" value="1"/>
</dbReference>
<dbReference type="EMBL" id="JALLAZ020000792">
    <property type="protein sequence ID" value="KAL3787154.1"/>
    <property type="molecule type" value="Genomic_DNA"/>
</dbReference>
<evidence type="ECO:0000313" key="6">
    <source>
        <dbReference type="Proteomes" id="UP001530315"/>
    </source>
</evidence>
<accession>A0ABD3PHN5</accession>
<evidence type="ECO:0000256" key="3">
    <source>
        <dbReference type="SAM" id="MobiDB-lite"/>
    </source>
</evidence>
<feature type="compositionally biased region" description="Basic and acidic residues" evidence="3">
    <location>
        <begin position="380"/>
        <end position="404"/>
    </location>
</feature>
<reference evidence="5 6" key="1">
    <citation type="submission" date="2024-10" db="EMBL/GenBank/DDBJ databases">
        <title>Updated reference genomes for cyclostephanoid diatoms.</title>
        <authorList>
            <person name="Roberts W.R."/>
            <person name="Alverson A.J."/>
        </authorList>
    </citation>
    <scope>NUCLEOTIDE SEQUENCE [LARGE SCALE GENOMIC DNA]</scope>
    <source>
        <strain evidence="5 6">AJA276-08</strain>
    </source>
</reference>
<dbReference type="Pfam" id="PF25088">
    <property type="entry name" value="GPKOW_C"/>
    <property type="match status" value="1"/>
</dbReference>
<comment type="subcellular location">
    <subcellularLocation>
        <location evidence="1">Nucleus</location>
    </subcellularLocation>
</comment>
<organism evidence="5 6">
    <name type="scientific">Stephanodiscus triporus</name>
    <dbReference type="NCBI Taxonomy" id="2934178"/>
    <lineage>
        <taxon>Eukaryota</taxon>
        <taxon>Sar</taxon>
        <taxon>Stramenopiles</taxon>
        <taxon>Ochrophyta</taxon>
        <taxon>Bacillariophyta</taxon>
        <taxon>Coscinodiscophyceae</taxon>
        <taxon>Thalassiosirophycidae</taxon>
        <taxon>Stephanodiscales</taxon>
        <taxon>Stephanodiscaceae</taxon>
        <taxon>Stephanodiscus</taxon>
    </lineage>
</organism>
<feature type="compositionally biased region" description="Polar residues" evidence="3">
    <location>
        <begin position="12"/>
        <end position="24"/>
    </location>
</feature>
<feature type="domain" description="Spp2/MOS2 G-patch" evidence="4">
    <location>
        <begin position="287"/>
        <end position="350"/>
    </location>
</feature>
<feature type="compositionally biased region" description="Basic and acidic residues" evidence="3">
    <location>
        <begin position="612"/>
        <end position="629"/>
    </location>
</feature>
<dbReference type="Proteomes" id="UP001530315">
    <property type="component" value="Unassembled WGS sequence"/>
</dbReference>
<gene>
    <name evidence="5" type="ORF">ACHAW5_004724</name>
</gene>
<dbReference type="GO" id="GO:0005634">
    <property type="term" value="C:nucleus"/>
    <property type="evidence" value="ECO:0007669"/>
    <property type="project" value="UniProtKB-SubCell"/>
</dbReference>
<feature type="compositionally biased region" description="Basic and acidic residues" evidence="3">
    <location>
        <begin position="494"/>
        <end position="551"/>
    </location>
</feature>
<keyword evidence="6" id="KW-1185">Reference proteome</keyword>
<dbReference type="Pfam" id="PF12656">
    <property type="entry name" value="G-patch_2"/>
    <property type="match status" value="1"/>
</dbReference>
<dbReference type="InterPro" id="IPR026822">
    <property type="entry name" value="Spp2/MOS2_G-patch"/>
</dbReference>
<dbReference type="InterPro" id="IPR045166">
    <property type="entry name" value="Spp2-like"/>
</dbReference>